<comment type="similarity">
    <text evidence="3 10 13">Belongs to the IPP transferase family.</text>
</comment>
<reference evidence="14" key="1">
    <citation type="journal article" date="2014" name="Genome Announc.">
        <title>Draft Genome Sequences of Marine Flavobacterium Nonlabens Strains NR17, NR24, NR27, NR32, NR33, and Ara13.</title>
        <authorList>
            <person name="Nakanishi M."/>
            <person name="Meirelles P."/>
            <person name="Suzuki R."/>
            <person name="Takatani N."/>
            <person name="Mino S."/>
            <person name="Suda W."/>
            <person name="Oshima K."/>
            <person name="Hattori M."/>
            <person name="Ohkuma M."/>
            <person name="Hosokawa M."/>
            <person name="Miyashita K."/>
            <person name="Thompson F.L."/>
            <person name="Niwa A."/>
            <person name="Sawabe T."/>
            <person name="Sawabe T."/>
        </authorList>
    </citation>
    <scope>NUCLEOTIDE SEQUENCE [LARGE SCALE GENOMIC DNA]</scope>
    <source>
        <strain evidence="14">JCM 19294</strain>
    </source>
</reference>
<dbReference type="EMBL" id="BBML01000010">
    <property type="protein sequence ID" value="GAK98271.1"/>
    <property type="molecule type" value="Genomic_DNA"/>
</dbReference>
<dbReference type="InterPro" id="IPR027417">
    <property type="entry name" value="P-loop_NTPase"/>
</dbReference>
<evidence type="ECO:0000256" key="9">
    <source>
        <dbReference type="ARBA" id="ARBA00049563"/>
    </source>
</evidence>
<dbReference type="InterPro" id="IPR018022">
    <property type="entry name" value="IPT"/>
</dbReference>
<dbReference type="STRING" id="319236.BST91_06925"/>
<dbReference type="NCBIfam" id="TIGR00174">
    <property type="entry name" value="miaA"/>
    <property type="match status" value="1"/>
</dbReference>
<evidence type="ECO:0000256" key="2">
    <source>
        <dbReference type="ARBA" id="ARBA00003213"/>
    </source>
</evidence>
<evidence type="ECO:0000256" key="5">
    <source>
        <dbReference type="ARBA" id="ARBA00022694"/>
    </source>
</evidence>
<keyword evidence="4 10" id="KW-0808">Transferase</keyword>
<organism evidence="14 15">
    <name type="scientific">Nonlabens tegetincola</name>
    <dbReference type="NCBI Taxonomy" id="323273"/>
    <lineage>
        <taxon>Bacteria</taxon>
        <taxon>Pseudomonadati</taxon>
        <taxon>Bacteroidota</taxon>
        <taxon>Flavobacteriia</taxon>
        <taxon>Flavobacteriales</taxon>
        <taxon>Flavobacteriaceae</taxon>
        <taxon>Nonlabens</taxon>
    </lineage>
</organism>
<dbReference type="InterPro" id="IPR039657">
    <property type="entry name" value="Dimethylallyltransferase"/>
</dbReference>
<dbReference type="GO" id="GO:0052381">
    <property type="term" value="F:tRNA dimethylallyltransferase activity"/>
    <property type="evidence" value="ECO:0007669"/>
    <property type="project" value="UniProtKB-UniRule"/>
</dbReference>
<evidence type="ECO:0000256" key="12">
    <source>
        <dbReference type="RuleBase" id="RU003784"/>
    </source>
</evidence>
<dbReference type="eggNOG" id="COG0324">
    <property type="taxonomic scope" value="Bacteria"/>
</dbReference>
<feature type="binding site" evidence="10">
    <location>
        <begin position="26"/>
        <end position="31"/>
    </location>
    <ligand>
        <name>substrate</name>
    </ligand>
</feature>
<keyword evidence="6 10" id="KW-0547">Nucleotide-binding</keyword>
<accession>A0A090QS03</accession>
<keyword evidence="15" id="KW-1185">Reference proteome</keyword>
<dbReference type="HAMAP" id="MF_00185">
    <property type="entry name" value="IPP_trans"/>
    <property type="match status" value="1"/>
</dbReference>
<dbReference type="Pfam" id="PF01715">
    <property type="entry name" value="IPPT"/>
    <property type="match status" value="1"/>
</dbReference>
<feature type="region of interest" description="Interaction with substrate tRNA" evidence="10">
    <location>
        <begin position="49"/>
        <end position="52"/>
    </location>
</feature>
<feature type="binding site" evidence="10">
    <location>
        <begin position="24"/>
        <end position="31"/>
    </location>
    <ligand>
        <name>ATP</name>
        <dbReference type="ChEBI" id="CHEBI:30616"/>
    </ligand>
</feature>
<evidence type="ECO:0000256" key="7">
    <source>
        <dbReference type="ARBA" id="ARBA00022840"/>
    </source>
</evidence>
<dbReference type="SUPFAM" id="SSF52540">
    <property type="entry name" value="P-loop containing nucleoside triphosphate hydrolases"/>
    <property type="match status" value="2"/>
</dbReference>
<dbReference type="GO" id="GO:0006400">
    <property type="term" value="P:tRNA modification"/>
    <property type="evidence" value="ECO:0007669"/>
    <property type="project" value="TreeGrafter"/>
</dbReference>
<protein>
    <recommendedName>
        <fullName evidence="10">tRNA dimethylallyltransferase</fullName>
        <ecNumber evidence="10">2.5.1.75</ecNumber>
    </recommendedName>
    <alternativeName>
        <fullName evidence="10">Dimethylallyl diphosphate:tRNA dimethylallyltransferase</fullName>
        <shortName evidence="10">DMAPP:tRNA dimethylallyltransferase</shortName>
        <shortName evidence="10">DMATase</shortName>
    </alternativeName>
    <alternativeName>
        <fullName evidence="10">Isopentenyl-diphosphate:tRNA isopentenyltransferase</fullName>
        <shortName evidence="10">IPP transferase</shortName>
        <shortName evidence="10">IPPT</shortName>
        <shortName evidence="10">IPTase</shortName>
    </alternativeName>
</protein>
<dbReference type="AlphaFoldDB" id="A0A090QS03"/>
<comment type="caution">
    <text evidence="14">The sequence shown here is derived from an EMBL/GenBank/DDBJ whole genome shotgun (WGS) entry which is preliminary data.</text>
</comment>
<dbReference type="Gene3D" id="3.40.50.300">
    <property type="entry name" value="P-loop containing nucleotide triphosphate hydrolases"/>
    <property type="match status" value="1"/>
</dbReference>
<name>A0A090QS03_9FLAO</name>
<comment type="subunit">
    <text evidence="10">Monomer.</text>
</comment>
<dbReference type="PANTHER" id="PTHR11088:SF60">
    <property type="entry name" value="TRNA DIMETHYLALLYLTRANSFERASE"/>
    <property type="match status" value="1"/>
</dbReference>
<evidence type="ECO:0000256" key="11">
    <source>
        <dbReference type="RuleBase" id="RU003783"/>
    </source>
</evidence>
<dbReference type="Gene3D" id="1.10.20.140">
    <property type="match status" value="1"/>
</dbReference>
<evidence type="ECO:0000313" key="15">
    <source>
        <dbReference type="Proteomes" id="UP000029221"/>
    </source>
</evidence>
<evidence type="ECO:0000256" key="10">
    <source>
        <dbReference type="HAMAP-Rule" id="MF_00185"/>
    </source>
</evidence>
<comment type="caution">
    <text evidence="10">Lacks conserved residue(s) required for the propagation of feature annotation.</text>
</comment>
<keyword evidence="7 10" id="KW-0067">ATP-binding</keyword>
<evidence type="ECO:0000256" key="3">
    <source>
        <dbReference type="ARBA" id="ARBA00005842"/>
    </source>
</evidence>
<evidence type="ECO:0000256" key="1">
    <source>
        <dbReference type="ARBA" id="ARBA00001946"/>
    </source>
</evidence>
<evidence type="ECO:0000313" key="14">
    <source>
        <dbReference type="EMBL" id="GAK98271.1"/>
    </source>
</evidence>
<evidence type="ECO:0000256" key="4">
    <source>
        <dbReference type="ARBA" id="ARBA00022679"/>
    </source>
</evidence>
<comment type="cofactor">
    <cofactor evidence="1 10">
        <name>Mg(2+)</name>
        <dbReference type="ChEBI" id="CHEBI:18420"/>
    </cofactor>
</comment>
<gene>
    <name evidence="10" type="primary">miaA</name>
    <name evidence="14" type="ORF">JCM19294_905</name>
</gene>
<evidence type="ECO:0000256" key="6">
    <source>
        <dbReference type="ARBA" id="ARBA00022741"/>
    </source>
</evidence>
<keyword evidence="8 10" id="KW-0460">Magnesium</keyword>
<feature type="site" description="Interaction with substrate tRNA" evidence="10">
    <location>
        <position position="115"/>
    </location>
</feature>
<comment type="catalytic activity">
    <reaction evidence="9 10 11">
        <text>adenosine(37) in tRNA + dimethylallyl diphosphate = N(6)-dimethylallyladenosine(37) in tRNA + diphosphate</text>
        <dbReference type="Rhea" id="RHEA:26482"/>
        <dbReference type="Rhea" id="RHEA-COMP:10162"/>
        <dbReference type="Rhea" id="RHEA-COMP:10375"/>
        <dbReference type="ChEBI" id="CHEBI:33019"/>
        <dbReference type="ChEBI" id="CHEBI:57623"/>
        <dbReference type="ChEBI" id="CHEBI:74411"/>
        <dbReference type="ChEBI" id="CHEBI:74415"/>
        <dbReference type="EC" id="2.5.1.75"/>
    </reaction>
</comment>
<evidence type="ECO:0000256" key="13">
    <source>
        <dbReference type="RuleBase" id="RU003785"/>
    </source>
</evidence>
<dbReference type="PANTHER" id="PTHR11088">
    <property type="entry name" value="TRNA DIMETHYLALLYLTRANSFERASE"/>
    <property type="match status" value="1"/>
</dbReference>
<dbReference type="GO" id="GO:0005524">
    <property type="term" value="F:ATP binding"/>
    <property type="evidence" value="ECO:0007669"/>
    <property type="project" value="UniProtKB-UniRule"/>
</dbReference>
<dbReference type="EC" id="2.5.1.75" evidence="10"/>
<sequence length="319" mass="36702">MVLNFVTNAVMSSMTKKTLLTIVGPTAIGKTDLSIAFAKAYQTAIISCDSRQCYKEMNIGTAAPTLEEQEAATHYFIQDRSIHNPMSAGDFEKEALTILNHLFEENDVVIMVGGSALFEKAVTHGLDDFPDVPDSILDELENQLKEKGISSLQQELIKVDPEYANQVDMHNSRRLLRALSLYRASGKTMQELRSGNEQERNFQTIKIGLEAPRETLYDRINQRVDLMIDNGLIEEAKSLLPFKELTALQTVGYQELFPYFENKIDLDEAIRLIKRNSRRFAKRQMTWYRKDNQVLWFNYSTRHTEIVQRVHKLLIDRFD</sequence>
<dbReference type="RefSeq" id="WP_235784023.1">
    <property type="nucleotide sequence ID" value="NZ_BBML01000010.1"/>
</dbReference>
<dbReference type="Proteomes" id="UP000029221">
    <property type="component" value="Unassembled WGS sequence"/>
</dbReference>
<keyword evidence="5 10" id="KW-0819">tRNA processing</keyword>
<evidence type="ECO:0000256" key="8">
    <source>
        <dbReference type="ARBA" id="ARBA00022842"/>
    </source>
</evidence>
<comment type="function">
    <text evidence="2 10 12">Catalyzes the transfer of a dimethylallyl group onto the adenine at position 37 in tRNAs that read codons beginning with uridine, leading to the formation of N6-(dimethylallyl)adenosine (i(6)A).</text>
</comment>
<proteinExistence type="inferred from homology"/>